<comment type="caution">
    <text evidence="1">The sequence shown here is derived from an EMBL/GenBank/DDBJ whole genome shotgun (WGS) entry which is preliminary data.</text>
</comment>
<sequence>MSDARGPQDGVEIWRGDWGGRRSKEFVGESVSSMSSSSLKEVHFLMSSFPNQGYLYLFIPSFNMKHVGWNGNICRMHVGLKE</sequence>
<dbReference type="EMBL" id="JABWDY010020496">
    <property type="protein sequence ID" value="KAF5193115.1"/>
    <property type="molecule type" value="Genomic_DNA"/>
</dbReference>
<gene>
    <name evidence="1" type="ORF">FRX31_017298</name>
</gene>
<name>A0A7J6W9Q4_THATH</name>
<reference evidence="1 2" key="1">
    <citation type="submission" date="2020-06" db="EMBL/GenBank/DDBJ databases">
        <title>Transcriptomic and genomic resources for Thalictrum thalictroides and T. hernandezii: Facilitating candidate gene discovery in an emerging model plant lineage.</title>
        <authorList>
            <person name="Arias T."/>
            <person name="Riano-Pachon D.M."/>
            <person name="Di Stilio V.S."/>
        </authorList>
    </citation>
    <scope>NUCLEOTIDE SEQUENCE [LARGE SCALE GENOMIC DNA]</scope>
    <source>
        <strain evidence="2">cv. WT478/WT964</strain>
        <tissue evidence="1">Leaves</tissue>
    </source>
</reference>
<protein>
    <submittedName>
        <fullName evidence="1">Uncharacterized protein</fullName>
    </submittedName>
</protein>
<dbReference type="AlphaFoldDB" id="A0A7J6W9Q4"/>
<keyword evidence="2" id="KW-1185">Reference proteome</keyword>
<accession>A0A7J6W9Q4</accession>
<evidence type="ECO:0000313" key="1">
    <source>
        <dbReference type="EMBL" id="KAF5193115.1"/>
    </source>
</evidence>
<organism evidence="1 2">
    <name type="scientific">Thalictrum thalictroides</name>
    <name type="common">Rue-anemone</name>
    <name type="synonym">Anemone thalictroides</name>
    <dbReference type="NCBI Taxonomy" id="46969"/>
    <lineage>
        <taxon>Eukaryota</taxon>
        <taxon>Viridiplantae</taxon>
        <taxon>Streptophyta</taxon>
        <taxon>Embryophyta</taxon>
        <taxon>Tracheophyta</taxon>
        <taxon>Spermatophyta</taxon>
        <taxon>Magnoliopsida</taxon>
        <taxon>Ranunculales</taxon>
        <taxon>Ranunculaceae</taxon>
        <taxon>Thalictroideae</taxon>
        <taxon>Thalictrum</taxon>
    </lineage>
</organism>
<evidence type="ECO:0000313" key="2">
    <source>
        <dbReference type="Proteomes" id="UP000554482"/>
    </source>
</evidence>
<dbReference type="Proteomes" id="UP000554482">
    <property type="component" value="Unassembled WGS sequence"/>
</dbReference>
<proteinExistence type="predicted"/>